<dbReference type="EMBL" id="NRRL01000044">
    <property type="protein sequence ID" value="MBK1669287.1"/>
    <property type="molecule type" value="Genomic_DNA"/>
</dbReference>
<keyword evidence="1 9" id="KW-0547">Nucleotide-binding</keyword>
<dbReference type="InterPro" id="IPR000212">
    <property type="entry name" value="DNA_helicase_UvrD/REP"/>
</dbReference>
<dbReference type="Proteomes" id="UP001296873">
    <property type="component" value="Unassembled WGS sequence"/>
</dbReference>
<dbReference type="PANTHER" id="PTHR11070:SF45">
    <property type="entry name" value="DNA 3'-5' HELICASE"/>
    <property type="match status" value="1"/>
</dbReference>
<dbReference type="Pfam" id="PF13361">
    <property type="entry name" value="UvrD_C"/>
    <property type="match status" value="1"/>
</dbReference>
<dbReference type="Gene3D" id="3.30.2310.20">
    <property type="entry name" value="RelE-like"/>
    <property type="match status" value="1"/>
</dbReference>
<name>A0ABS1DGR0_9PROT</name>
<proteinExistence type="predicted"/>
<evidence type="ECO:0000313" key="12">
    <source>
        <dbReference type="Proteomes" id="UP001296873"/>
    </source>
</evidence>
<sequence length="699" mass="78401">MQFRIAKSFQDSLSRLQAAEQKQAKMTAYDLQAEPERPGLNLHPVKASKDRRFHTVRVNDDIRIVVHKTDDSMMLCYVDHHDDAYAWAERRRIEAHPKTGAAQIVEVVERQTEEAAPAVPHVGEEAHPAQTGGRRLFDGLDAERLLGVGVPESWVPAVQAADESSFFDLIDHLPEEASEALLTYAETGKLETSAEAQPEGEGATDPFEHPDAQRRFRVLEDAGALRHALEFPWEKWTVFLHPAQQEVVDRRFGGPARVSGSAGTGKTVVALHRAVRLAERSQDGRVLLATFSKPLAHALRLKLRRLVDAESETARRITVGYVDGIGHQLYELAFARKPNIASRSQIEAALNRAVEETGETRFSQRFLLNEWRSVVDAWQLRDWEAYRDVSRLGRKTRIGGRQREALWQVFARTQEILRQRNVVTWAEAVAQAEAHYREKSRKPFDHAVIDEAQDISIPQLRFMAAIVPDGPDNLFFAGDLGQRIFQQPYSWLSQGVDVRGRSVSLRVNYRTSYQIKRKADQLLPMKVRDVDGYEESRKGTVSVFDGPEPEIGLFDSTADENAYVADWIRQAVDAGAAPEEIGVFVRTRDELDRARAAVKAAGQEALTLSERVEDVAGKVVIGTMHLAKGQEFKAVAVMACDDEVLPLQSRIESAAEEAELEEIFETERHLLYVAVTRARDRVLVSGLEPGSEFVADLST</sequence>
<dbReference type="InterPro" id="IPR014017">
    <property type="entry name" value="DNA_helicase_UvrD-like_C"/>
</dbReference>
<dbReference type="InterPro" id="IPR014016">
    <property type="entry name" value="UvrD-like_ATP-bd"/>
</dbReference>
<keyword evidence="2 9" id="KW-0378">Hydrolase</keyword>
<keyword evidence="3 9" id="KW-0347">Helicase</keyword>
<reference evidence="11 12" key="1">
    <citation type="journal article" date="2020" name="Microorganisms">
        <title>Osmotic Adaptation and Compatible Solute Biosynthesis of Phototrophic Bacteria as Revealed from Genome Analyses.</title>
        <authorList>
            <person name="Imhoff J.F."/>
            <person name="Rahn T."/>
            <person name="Kunzel S."/>
            <person name="Keller A."/>
            <person name="Neulinger S.C."/>
        </authorList>
    </citation>
    <scope>NUCLEOTIDE SEQUENCE [LARGE SCALE GENOMIC DNA]</scope>
    <source>
        <strain evidence="11 12">DSM 9895</strain>
    </source>
</reference>
<comment type="caution">
    <text evidence="11">The sequence shown here is derived from an EMBL/GenBank/DDBJ whole genome shotgun (WGS) entry which is preliminary data.</text>
</comment>
<dbReference type="RefSeq" id="WP_200341619.1">
    <property type="nucleotide sequence ID" value="NZ_NRRL01000044.1"/>
</dbReference>
<feature type="binding site" evidence="9">
    <location>
        <begin position="260"/>
        <end position="267"/>
    </location>
    <ligand>
        <name>ATP</name>
        <dbReference type="ChEBI" id="CHEBI:30616"/>
    </ligand>
</feature>
<keyword evidence="4 9" id="KW-0067">ATP-binding</keyword>
<keyword evidence="5" id="KW-0413">Isomerase</keyword>
<feature type="domain" description="UvrD-like helicase ATP-binding" evidence="10">
    <location>
        <begin position="239"/>
        <end position="540"/>
    </location>
</feature>
<dbReference type="PANTHER" id="PTHR11070">
    <property type="entry name" value="UVRD / RECB / PCRA DNA HELICASE FAMILY MEMBER"/>
    <property type="match status" value="1"/>
</dbReference>
<dbReference type="Gene3D" id="3.40.50.300">
    <property type="entry name" value="P-loop containing nucleotide triphosphate hydrolases"/>
    <property type="match status" value="2"/>
</dbReference>
<evidence type="ECO:0000256" key="2">
    <source>
        <dbReference type="ARBA" id="ARBA00022801"/>
    </source>
</evidence>
<evidence type="ECO:0000256" key="7">
    <source>
        <dbReference type="ARBA" id="ARBA00034808"/>
    </source>
</evidence>
<dbReference type="InterPro" id="IPR035093">
    <property type="entry name" value="RelE/ParE_toxin_dom_sf"/>
</dbReference>
<evidence type="ECO:0000313" key="11">
    <source>
        <dbReference type="EMBL" id="MBK1669287.1"/>
    </source>
</evidence>
<keyword evidence="12" id="KW-1185">Reference proteome</keyword>
<evidence type="ECO:0000256" key="8">
    <source>
        <dbReference type="ARBA" id="ARBA00048988"/>
    </source>
</evidence>
<evidence type="ECO:0000256" key="1">
    <source>
        <dbReference type="ARBA" id="ARBA00022741"/>
    </source>
</evidence>
<accession>A0ABS1DGR0</accession>
<protein>
    <recommendedName>
        <fullName evidence="7">DNA 3'-5' helicase</fullName>
        <ecNumber evidence="7">5.6.2.4</ecNumber>
    </recommendedName>
</protein>
<evidence type="ECO:0000256" key="5">
    <source>
        <dbReference type="ARBA" id="ARBA00023235"/>
    </source>
</evidence>
<organism evidence="11 12">
    <name type="scientific">Rhodovibrio sodomensis</name>
    <dbReference type="NCBI Taxonomy" id="1088"/>
    <lineage>
        <taxon>Bacteria</taxon>
        <taxon>Pseudomonadati</taxon>
        <taxon>Pseudomonadota</taxon>
        <taxon>Alphaproteobacteria</taxon>
        <taxon>Rhodospirillales</taxon>
        <taxon>Rhodovibrionaceae</taxon>
        <taxon>Rhodovibrio</taxon>
    </lineage>
</organism>
<dbReference type="Pfam" id="PF00580">
    <property type="entry name" value="UvrD-helicase"/>
    <property type="match status" value="1"/>
</dbReference>
<dbReference type="SUPFAM" id="SSF52540">
    <property type="entry name" value="P-loop containing nucleoside triphosphate hydrolases"/>
    <property type="match status" value="1"/>
</dbReference>
<dbReference type="GO" id="GO:0004386">
    <property type="term" value="F:helicase activity"/>
    <property type="evidence" value="ECO:0007669"/>
    <property type="project" value="UniProtKB-KW"/>
</dbReference>
<gene>
    <name evidence="11" type="ORF">CKO28_14715</name>
</gene>
<dbReference type="EC" id="5.6.2.4" evidence="7"/>
<evidence type="ECO:0000256" key="4">
    <source>
        <dbReference type="ARBA" id="ARBA00022840"/>
    </source>
</evidence>
<evidence type="ECO:0000256" key="3">
    <source>
        <dbReference type="ARBA" id="ARBA00022806"/>
    </source>
</evidence>
<comment type="catalytic activity">
    <reaction evidence="6">
        <text>Couples ATP hydrolysis with the unwinding of duplex DNA by translocating in the 3'-5' direction.</text>
        <dbReference type="EC" id="5.6.2.4"/>
    </reaction>
</comment>
<comment type="catalytic activity">
    <reaction evidence="8">
        <text>ATP + H2O = ADP + phosphate + H(+)</text>
        <dbReference type="Rhea" id="RHEA:13065"/>
        <dbReference type="ChEBI" id="CHEBI:15377"/>
        <dbReference type="ChEBI" id="CHEBI:15378"/>
        <dbReference type="ChEBI" id="CHEBI:30616"/>
        <dbReference type="ChEBI" id="CHEBI:43474"/>
        <dbReference type="ChEBI" id="CHEBI:456216"/>
        <dbReference type="EC" id="5.6.2.4"/>
    </reaction>
</comment>
<evidence type="ECO:0000256" key="9">
    <source>
        <dbReference type="PROSITE-ProRule" id="PRU00560"/>
    </source>
</evidence>
<dbReference type="InterPro" id="IPR027417">
    <property type="entry name" value="P-loop_NTPase"/>
</dbReference>
<dbReference type="SUPFAM" id="SSF143011">
    <property type="entry name" value="RelE-like"/>
    <property type="match status" value="1"/>
</dbReference>
<dbReference type="PROSITE" id="PS51198">
    <property type="entry name" value="UVRD_HELICASE_ATP_BIND"/>
    <property type="match status" value="1"/>
</dbReference>
<evidence type="ECO:0000256" key="6">
    <source>
        <dbReference type="ARBA" id="ARBA00034617"/>
    </source>
</evidence>
<evidence type="ECO:0000259" key="10">
    <source>
        <dbReference type="PROSITE" id="PS51198"/>
    </source>
</evidence>